<protein>
    <recommendedName>
        <fullName evidence="3">Viral A-type inclusion protein</fullName>
    </recommendedName>
</protein>
<sequence length="292" mass="34554">MKNMLEEEIMQSEKDIYYMKWKLLQEHKNVNDINQFLDKCTANQKKMVETKVATTYMTRDMTAGIEQKWANEDTVRALEKSTKITIPDLDNCLKAAQVTFTNQVEKVQQKKQWLALMHLIATKTFPTVLHYCKKKKKYNADFEQRNVYDLQKVLDSMKEVGDNTPFLQKIMSFRQKKISWGIPENQTPSDLWTYSETKVALNNNLEQMIREINREGVFNEITIKGNDTKRDKFFQDMKDKLEFMHQMSQCKVHVTSVEKLEECSKQLEKDIQDIAKKIGKNSNWDLLRLWLS</sequence>
<evidence type="ECO:0000313" key="2">
    <source>
        <dbReference type="Proteomes" id="UP000023152"/>
    </source>
</evidence>
<reference evidence="1 2" key="1">
    <citation type="journal article" date="2013" name="Curr. Biol.">
        <title>The Genome of the Foraminiferan Reticulomyxa filosa.</title>
        <authorList>
            <person name="Glockner G."/>
            <person name="Hulsmann N."/>
            <person name="Schleicher M."/>
            <person name="Noegel A.A."/>
            <person name="Eichinger L."/>
            <person name="Gallinger C."/>
            <person name="Pawlowski J."/>
            <person name="Sierra R."/>
            <person name="Euteneuer U."/>
            <person name="Pillet L."/>
            <person name="Moustafa A."/>
            <person name="Platzer M."/>
            <person name="Groth M."/>
            <person name="Szafranski K."/>
            <person name="Schliwa M."/>
        </authorList>
    </citation>
    <scope>NUCLEOTIDE SEQUENCE [LARGE SCALE GENOMIC DNA]</scope>
</reference>
<proteinExistence type="predicted"/>
<organism evidence="1 2">
    <name type="scientific">Reticulomyxa filosa</name>
    <dbReference type="NCBI Taxonomy" id="46433"/>
    <lineage>
        <taxon>Eukaryota</taxon>
        <taxon>Sar</taxon>
        <taxon>Rhizaria</taxon>
        <taxon>Retaria</taxon>
        <taxon>Foraminifera</taxon>
        <taxon>Monothalamids</taxon>
        <taxon>Reticulomyxidae</taxon>
        <taxon>Reticulomyxa</taxon>
    </lineage>
</organism>
<comment type="caution">
    <text evidence="1">The sequence shown here is derived from an EMBL/GenBank/DDBJ whole genome shotgun (WGS) entry which is preliminary data.</text>
</comment>
<evidence type="ECO:0000313" key="1">
    <source>
        <dbReference type="EMBL" id="ETO11726.1"/>
    </source>
</evidence>
<gene>
    <name evidence="1" type="ORF">RFI_25653</name>
</gene>
<keyword evidence="2" id="KW-1185">Reference proteome</keyword>
<dbReference type="EMBL" id="ASPP01022115">
    <property type="protein sequence ID" value="ETO11726.1"/>
    <property type="molecule type" value="Genomic_DNA"/>
</dbReference>
<accession>X6MDH8</accession>
<name>X6MDH8_RETFI</name>
<dbReference type="AlphaFoldDB" id="X6MDH8"/>
<evidence type="ECO:0008006" key="3">
    <source>
        <dbReference type="Google" id="ProtNLM"/>
    </source>
</evidence>
<dbReference type="Proteomes" id="UP000023152">
    <property type="component" value="Unassembled WGS sequence"/>
</dbReference>